<dbReference type="STRING" id="1206466.K0KFZ8"/>
<keyword evidence="4" id="KW-0804">Transcription</keyword>
<evidence type="ECO:0000256" key="3">
    <source>
        <dbReference type="ARBA" id="ARBA00023242"/>
    </source>
</evidence>
<evidence type="ECO:0000313" key="6">
    <source>
        <dbReference type="Proteomes" id="UP000009328"/>
    </source>
</evidence>
<dbReference type="AlphaFoldDB" id="K0KFZ8"/>
<dbReference type="GO" id="GO:0003712">
    <property type="term" value="F:transcription coregulator activity"/>
    <property type="evidence" value="ECO:0007669"/>
    <property type="project" value="InterPro"/>
</dbReference>
<comment type="caution">
    <text evidence="5">The sequence shown here is derived from an EMBL/GenBank/DDBJ whole genome shotgun (WGS) entry which is preliminary data.</text>
</comment>
<comment type="subunit">
    <text evidence="4">Component of the Mediator complex.</text>
</comment>
<dbReference type="EMBL" id="CAIF01000012">
    <property type="protein sequence ID" value="CCH41137.1"/>
    <property type="molecule type" value="Genomic_DNA"/>
</dbReference>
<protein>
    <recommendedName>
        <fullName evidence="4">Mediator of RNA polymerase II transcription subunit 11</fullName>
    </recommendedName>
    <alternativeName>
        <fullName evidence="4">Mediator complex subunit 11</fullName>
    </alternativeName>
</protein>
<dbReference type="Pfam" id="PF10280">
    <property type="entry name" value="Med11"/>
    <property type="match status" value="1"/>
</dbReference>
<dbReference type="eggNOG" id="ENOG502S3YW">
    <property type="taxonomic scope" value="Eukaryota"/>
</dbReference>
<comment type="similarity">
    <text evidence="2 4">Belongs to the Mediator complex subunit 11 family.</text>
</comment>
<dbReference type="GO" id="GO:0006357">
    <property type="term" value="P:regulation of transcription by RNA polymerase II"/>
    <property type="evidence" value="ECO:0007669"/>
    <property type="project" value="InterPro"/>
</dbReference>
<organism evidence="5 6">
    <name type="scientific">Wickerhamomyces ciferrii (strain ATCC 14091 / BCRC 22168 / CBS 111 / JCM 3599 / NBRC 0793 / NRRL Y-1031 F-60-10)</name>
    <name type="common">Yeast</name>
    <name type="synonym">Pichia ciferrii</name>
    <dbReference type="NCBI Taxonomy" id="1206466"/>
    <lineage>
        <taxon>Eukaryota</taxon>
        <taxon>Fungi</taxon>
        <taxon>Dikarya</taxon>
        <taxon>Ascomycota</taxon>
        <taxon>Saccharomycotina</taxon>
        <taxon>Saccharomycetes</taxon>
        <taxon>Phaffomycetales</taxon>
        <taxon>Wickerhamomycetaceae</taxon>
        <taxon>Wickerhamomyces</taxon>
    </lineage>
</organism>
<name>K0KFZ8_WICCF</name>
<accession>K0KFZ8</accession>
<dbReference type="InParanoid" id="K0KFZ8"/>
<dbReference type="InterPro" id="IPR019404">
    <property type="entry name" value="Mediator_Med11"/>
</dbReference>
<evidence type="ECO:0000313" key="5">
    <source>
        <dbReference type="EMBL" id="CCH41137.1"/>
    </source>
</evidence>
<dbReference type="GO" id="GO:0016592">
    <property type="term" value="C:mediator complex"/>
    <property type="evidence" value="ECO:0007669"/>
    <property type="project" value="InterPro"/>
</dbReference>
<dbReference type="FunCoup" id="K0KFZ8">
    <property type="interactions" value="124"/>
</dbReference>
<keyword evidence="4" id="KW-0010">Activator</keyword>
<sequence>MPDEQHQFVQDRLDALHEIDAKLVSVLNHSSSALFNLTQLKKNASNKNELAKVKEDYQKDIKEFYSDLEFASINLKKEIKHLDDRIGKTDDNGITILPININKKATWAGEEKLKQQLNHIDENLK</sequence>
<dbReference type="HOGENOM" id="CLU_121031_0_0_1"/>
<dbReference type="Gene3D" id="1.10.287.3490">
    <property type="match status" value="1"/>
</dbReference>
<keyword evidence="6" id="KW-1185">Reference proteome</keyword>
<reference evidence="5 6" key="1">
    <citation type="journal article" date="2012" name="Eukaryot. Cell">
        <title>Draft genome sequence of Wickerhamomyces ciferrii NRRL Y-1031 F-60-10.</title>
        <authorList>
            <person name="Schneider J."/>
            <person name="Andrea H."/>
            <person name="Blom J."/>
            <person name="Jaenicke S."/>
            <person name="Ruckert C."/>
            <person name="Schorsch C."/>
            <person name="Szczepanowski R."/>
            <person name="Farwick M."/>
            <person name="Goesmann A."/>
            <person name="Puhler A."/>
            <person name="Schaffer S."/>
            <person name="Tauch A."/>
            <person name="Kohler T."/>
            <person name="Brinkrolf K."/>
        </authorList>
    </citation>
    <scope>NUCLEOTIDE SEQUENCE [LARGE SCALE GENOMIC DNA]</scope>
    <source>
        <strain evidence="6">ATCC 14091 / BCRC 22168 / CBS 111 / JCM 3599 / NBRC 0793 / NRRL Y-1031 F-60-10</strain>
    </source>
</reference>
<comment type="subcellular location">
    <subcellularLocation>
        <location evidence="1 4">Nucleus</location>
    </subcellularLocation>
</comment>
<proteinExistence type="inferred from homology"/>
<gene>
    <name evidence="4" type="primary">MED11</name>
    <name evidence="5" type="ORF">BN7_674</name>
</gene>
<comment type="function">
    <text evidence="4">Component of the Mediator complex, a coactivator involved in the regulated transcription of nearly all RNA polymerase II-dependent genes. Mediator functions as a bridge to convey information from gene-specific regulatory proteins to the basal RNA polymerase II transcription machinery. Mediator is recruited to promoters by direct interactions with regulatory proteins and serves as a scaffold for the assembly of a functional pre-initiation complex with RNA polymerase II and the general transcription factors.</text>
</comment>
<evidence type="ECO:0000256" key="4">
    <source>
        <dbReference type="RuleBase" id="RU364147"/>
    </source>
</evidence>
<keyword evidence="3 4" id="KW-0539">Nucleus</keyword>
<keyword evidence="4" id="KW-0805">Transcription regulation</keyword>
<dbReference type="Proteomes" id="UP000009328">
    <property type="component" value="Unassembled WGS sequence"/>
</dbReference>
<evidence type="ECO:0000256" key="1">
    <source>
        <dbReference type="ARBA" id="ARBA00004123"/>
    </source>
</evidence>
<evidence type="ECO:0000256" key="2">
    <source>
        <dbReference type="ARBA" id="ARBA00008186"/>
    </source>
</evidence>